<dbReference type="SUPFAM" id="SSF110296">
    <property type="entry name" value="Oligoxyloglucan reducing end-specific cellobiohydrolase"/>
    <property type="match status" value="3"/>
</dbReference>
<dbReference type="GO" id="GO:0010411">
    <property type="term" value="P:xyloglucan metabolic process"/>
    <property type="evidence" value="ECO:0007669"/>
    <property type="project" value="TreeGrafter"/>
</dbReference>
<feature type="chain" id="PRO_5031429105" evidence="1">
    <location>
        <begin position="22"/>
        <end position="877"/>
    </location>
</feature>
<dbReference type="Proteomes" id="UP000520814">
    <property type="component" value="Unassembled WGS sequence"/>
</dbReference>
<gene>
    <name evidence="2" type="ORF">HNQ39_001043</name>
</gene>
<evidence type="ECO:0000313" key="3">
    <source>
        <dbReference type="Proteomes" id="UP000520814"/>
    </source>
</evidence>
<protein>
    <submittedName>
        <fullName evidence="2">Photosystem II stability/assembly factor-like uncharacterized protein</fullName>
    </submittedName>
</protein>
<dbReference type="InterPro" id="IPR052025">
    <property type="entry name" value="Xyloglucanase_GH74"/>
</dbReference>
<keyword evidence="1" id="KW-0732">Signal</keyword>
<dbReference type="PANTHER" id="PTHR43739">
    <property type="entry name" value="XYLOGLUCANASE (EUROFUNG)"/>
    <property type="match status" value="1"/>
</dbReference>
<organism evidence="2 3">
    <name type="scientific">Armatimonas rosea</name>
    <dbReference type="NCBI Taxonomy" id="685828"/>
    <lineage>
        <taxon>Bacteria</taxon>
        <taxon>Bacillati</taxon>
        <taxon>Armatimonadota</taxon>
        <taxon>Armatimonadia</taxon>
        <taxon>Armatimonadales</taxon>
        <taxon>Armatimonadaceae</taxon>
        <taxon>Armatimonas</taxon>
    </lineage>
</organism>
<comment type="caution">
    <text evidence="2">The sequence shown here is derived from an EMBL/GenBank/DDBJ whole genome shotgun (WGS) entry which is preliminary data.</text>
</comment>
<dbReference type="InterPro" id="IPR015943">
    <property type="entry name" value="WD40/YVTN_repeat-like_dom_sf"/>
</dbReference>
<dbReference type="PANTHER" id="PTHR43739:SF5">
    <property type="entry name" value="EXO-ALPHA-SIALIDASE"/>
    <property type="match status" value="1"/>
</dbReference>
<accession>A0A7W9SMC4</accession>
<reference evidence="2 3" key="1">
    <citation type="submission" date="2020-08" db="EMBL/GenBank/DDBJ databases">
        <title>Genomic Encyclopedia of Type Strains, Phase IV (KMG-IV): sequencing the most valuable type-strain genomes for metagenomic binning, comparative biology and taxonomic classification.</title>
        <authorList>
            <person name="Goeker M."/>
        </authorList>
    </citation>
    <scope>NUCLEOTIDE SEQUENCE [LARGE SCALE GENOMIC DNA]</scope>
    <source>
        <strain evidence="2 3">DSM 23562</strain>
    </source>
</reference>
<evidence type="ECO:0000313" key="2">
    <source>
        <dbReference type="EMBL" id="MBB6049281.1"/>
    </source>
</evidence>
<evidence type="ECO:0000256" key="1">
    <source>
        <dbReference type="SAM" id="SignalP"/>
    </source>
</evidence>
<name>A0A7W9SMC4_ARMRO</name>
<dbReference type="CDD" id="cd15482">
    <property type="entry name" value="Sialidase_non-viral"/>
    <property type="match status" value="2"/>
</dbReference>
<proteinExistence type="predicted"/>
<keyword evidence="3" id="KW-1185">Reference proteome</keyword>
<feature type="signal peptide" evidence="1">
    <location>
        <begin position="1"/>
        <end position="21"/>
    </location>
</feature>
<dbReference type="EMBL" id="JACHGW010000001">
    <property type="protein sequence ID" value="MBB6049281.1"/>
    <property type="molecule type" value="Genomic_DNA"/>
</dbReference>
<dbReference type="Gene3D" id="2.130.10.10">
    <property type="entry name" value="YVTN repeat-like/Quinoprotein amine dehydrogenase"/>
    <property type="match status" value="3"/>
</dbReference>
<dbReference type="RefSeq" id="WP_184192892.1">
    <property type="nucleotide sequence ID" value="NZ_JACHGW010000001.1"/>
</dbReference>
<dbReference type="AlphaFoldDB" id="A0A7W9SMC4"/>
<sequence>MFAKSLTLFALLLFSFFPARAQVASARYDCLTWRCIGPFRGGRTVGAEGVISQPNVLFIGVNNGGVWKTTDYGHTWKPIFDSQPTGSVGCLAIAQSRPDTIYVGSGEGLQRPDLSVGDGVYKTTDGGKSWVNTGLKDGWQISDLCVDPKNPDRAFAAVLGHPYGPNTTRGLFRTLNGGKSWERVLYKDENTGAVEVALDPTNPSTVYCSLWAARQAPWENGVWQGTTSGLFKSTDGGTTWTPLTKGLPTIAQGLGRIGFSVFDAKRLYATVDATTGGGIYRSDDGGKSWVFTNGEPRLWSRGSDFAEVRTDPKQRDVVYAANTSTYKSVDGGKTFVCIKGAPGGDDYHTIWINPVNPQIILLAADQGATISVNGGETWSSWYNQPTAQFYHVSTDNQFPYWVYGGQQESGSVGIASRGQDGQITFRDWHPVGAEEYAYVAADPLNPDIIYGSKGSKYNKKTGEVTSIRPKIEGLRYLRTMPMLFSEADPRTLFLASNRLLKTRDGGTTWEAISPDLSRETWDVPAPFAAVSDQGKTMPRRGVIYSVAPSPTDINVIWCGTDDGLLWLTQDGGKSWANVTPPEISSWSKIAQLEASRFVPGRAYAAVNRLRCDDNKPYIYKTDNFGKTWKRITYGLLDDAPVNTVREDPKKPGLLYCGTERMVWFSDDDGANWNPLRNNMPATSIRDLVVHDDDLVVGTHGRSFWILDSITALRQLSREPVALYAPSVAYLVDWNRNTDTPLPPEEPAGQNPPDGVVIDYYLALEAKEVILEVRDSQGKVVRKWSSTDKPDTLDPLKITVDPRWARPWQPLLATTGSHRFVWNLRQYAPASGLGMDAIWQNTPTSKAPWVAPGKYTLRLTIEGGIWEQPLEVKPDPRK</sequence>